<keyword evidence="2" id="KW-1185">Reference proteome</keyword>
<evidence type="ECO:0000313" key="1">
    <source>
        <dbReference type="EMBL" id="BCS86646.1"/>
    </source>
</evidence>
<protein>
    <submittedName>
        <fullName evidence="1">Uncharacterized protein</fullName>
    </submittedName>
</protein>
<reference evidence="1 2" key="1">
    <citation type="journal article" date="2022" name="Int. J. Syst. Evol. Microbiol.">
        <title>Prevotella herbatica sp. nov., a plant polysaccharide-decomposing anaerobic bacterium isolated from a methanogenic reactor.</title>
        <authorList>
            <person name="Uek A."/>
            <person name="Tonouchi A."/>
            <person name="Kaku N."/>
            <person name="Ueki K."/>
        </authorList>
    </citation>
    <scope>NUCLEOTIDE SEQUENCE [LARGE SCALE GENOMIC DNA]</scope>
    <source>
        <strain evidence="1 2">WR041</strain>
    </source>
</reference>
<name>A0ABN6ENS1_9BACT</name>
<sequence>MTDPYSTLGKFVLDTFFADDKRGEVIFPIIDEYYIKQFCKVKKCSIKDFFDSVHSCQRFYNISGCSSIEEILGIIAIQMYAASKMDTADGFSSSNFRNRICDNDVLDIKVNDWQKWACENQDDIWTRYYEWCNDKSFIITNVCEPTTGIYRYVQYPKVHSSLILNRQDLKSIAYLFIEKCLNPNEDLSEHEFWSLIGIRHEKTYYSRRAIRILSDDRSRANEQIYQYFLSWTGEYLKPTCYGVSKESIVSEPKYNINLYYDNENWFIDVLSIYNGELVEEIQLKSRLNFDFLKPYYNMKRSNVIVFQKDPDYDNWWNETRYIDDYNADALLLEYIGNGARYLGRNVVASIGLFRIIRINPKYELYEKFYGEERPYSIVGGFKLRPNTYIVGAPPILITKVALAFWIDGVRYDSHTEQQTHTFDLKKGKHQIKIKGYKVKEFTLVEDNIDIIPWNDNKRWDLQNKRPYCWQTTKEGLVVGLDFSKYSYISTITPLRKWCSDILYRKNNINYLIKEKNKYGNRKY</sequence>
<dbReference type="Proteomes" id="UP001319045">
    <property type="component" value="Chromosome"/>
</dbReference>
<dbReference type="RefSeq" id="WP_207154215.1">
    <property type="nucleotide sequence ID" value="NZ_AP024484.1"/>
</dbReference>
<gene>
    <name evidence="1" type="ORF">prwr041_25390</name>
</gene>
<proteinExistence type="predicted"/>
<evidence type="ECO:0000313" key="2">
    <source>
        <dbReference type="Proteomes" id="UP001319045"/>
    </source>
</evidence>
<organism evidence="1 2">
    <name type="scientific">Prevotella herbatica</name>
    <dbReference type="NCBI Taxonomy" id="2801997"/>
    <lineage>
        <taxon>Bacteria</taxon>
        <taxon>Pseudomonadati</taxon>
        <taxon>Bacteroidota</taxon>
        <taxon>Bacteroidia</taxon>
        <taxon>Bacteroidales</taxon>
        <taxon>Prevotellaceae</taxon>
        <taxon>Prevotella</taxon>
    </lineage>
</organism>
<dbReference type="EMBL" id="AP024484">
    <property type="protein sequence ID" value="BCS86646.1"/>
    <property type="molecule type" value="Genomic_DNA"/>
</dbReference>
<accession>A0ABN6ENS1</accession>